<keyword evidence="5" id="KW-1185">Reference proteome</keyword>
<dbReference type="AlphaFoldDB" id="A0A9Q0CLB8"/>
<comment type="caution">
    <text evidence="4">The sequence shown here is derived from an EMBL/GenBank/DDBJ whole genome shotgun (WGS) entry which is preliminary data.</text>
</comment>
<dbReference type="Pfam" id="PF00201">
    <property type="entry name" value="UDPGT"/>
    <property type="match status" value="1"/>
</dbReference>
<evidence type="ECO:0008006" key="6">
    <source>
        <dbReference type="Google" id="ProtNLM"/>
    </source>
</evidence>
<dbReference type="PROSITE" id="PS00375">
    <property type="entry name" value="UDPGT"/>
    <property type="match status" value="1"/>
</dbReference>
<evidence type="ECO:0000313" key="5">
    <source>
        <dbReference type="Proteomes" id="UP001151287"/>
    </source>
</evidence>
<sequence length="323" mass="36250">MSLLRDPLAALLAEHSPTCLVSDYRCSWIVDMGIPRIVFQPTGAFSAAVSDIVYTYEPHKRMEDPMEQFLIPGGIPHLICITRSELPGIFNLPRDAFQSTKESLCQCLGVIFHTFYELEPWYVDYLKESGPKKVWCAGEWPGKNRNKLEGLENKGRILTRWAPQVEILNHPSIGGFVTHCGWNSSLEAIAAGVPVAGWPQRAEQFLNERLLVEVMGVGVSMLGEGEARLRVRQRGIVGKERVREVVCELMGGGERAEAVEWRNRAAEYSKMAKEAVKDGAWFKNSGESEPTRASQNGLGGRRAEFWRFGAESGWKSEIRRNLI</sequence>
<dbReference type="CDD" id="cd03784">
    <property type="entry name" value="GT1_Gtf-like"/>
    <property type="match status" value="1"/>
</dbReference>
<protein>
    <recommendedName>
        <fullName evidence="6">UDP-glycosyltransferases domain-containing protein</fullName>
    </recommendedName>
</protein>
<keyword evidence="2 3" id="KW-0808">Transferase</keyword>
<accession>A0A9Q0CLB8</accession>
<comment type="similarity">
    <text evidence="1 3">Belongs to the UDP-glycosyltransferase family.</text>
</comment>
<reference evidence="4" key="1">
    <citation type="journal article" date="2022" name="Cell">
        <title>Repeat-based holocentromeres influence genome architecture and karyotype evolution.</title>
        <authorList>
            <person name="Hofstatter P.G."/>
            <person name="Thangavel G."/>
            <person name="Lux T."/>
            <person name="Neumann P."/>
            <person name="Vondrak T."/>
            <person name="Novak P."/>
            <person name="Zhang M."/>
            <person name="Costa L."/>
            <person name="Castellani M."/>
            <person name="Scott A."/>
            <person name="Toegelov H."/>
            <person name="Fuchs J."/>
            <person name="Mata-Sucre Y."/>
            <person name="Dias Y."/>
            <person name="Vanzela A.L.L."/>
            <person name="Huettel B."/>
            <person name="Almeida C.C.S."/>
            <person name="Simkova H."/>
            <person name="Souza G."/>
            <person name="Pedrosa-Harand A."/>
            <person name="Macas J."/>
            <person name="Mayer K.F.X."/>
            <person name="Houben A."/>
            <person name="Marques A."/>
        </authorList>
    </citation>
    <scope>NUCLEOTIDE SEQUENCE</scope>
    <source>
        <strain evidence="4">RhyBre1mFocal</strain>
    </source>
</reference>
<name>A0A9Q0CLB8_9POAL</name>
<dbReference type="InterPro" id="IPR002213">
    <property type="entry name" value="UDP_glucos_trans"/>
</dbReference>
<evidence type="ECO:0000313" key="4">
    <source>
        <dbReference type="EMBL" id="KAJ1696114.1"/>
    </source>
</evidence>
<evidence type="ECO:0000256" key="1">
    <source>
        <dbReference type="ARBA" id="ARBA00009995"/>
    </source>
</evidence>
<evidence type="ECO:0000256" key="2">
    <source>
        <dbReference type="ARBA" id="ARBA00022679"/>
    </source>
</evidence>
<dbReference type="SUPFAM" id="SSF53756">
    <property type="entry name" value="UDP-Glycosyltransferase/glycogen phosphorylase"/>
    <property type="match status" value="1"/>
</dbReference>
<dbReference type="Proteomes" id="UP001151287">
    <property type="component" value="Unassembled WGS sequence"/>
</dbReference>
<dbReference type="OrthoDB" id="772248at2759"/>
<dbReference type="GO" id="GO:0035251">
    <property type="term" value="F:UDP-glucosyltransferase activity"/>
    <property type="evidence" value="ECO:0007669"/>
    <property type="project" value="TreeGrafter"/>
</dbReference>
<gene>
    <name evidence="4" type="ORF">LUZ63_004626</name>
</gene>
<dbReference type="PANTHER" id="PTHR48047">
    <property type="entry name" value="GLYCOSYLTRANSFERASE"/>
    <property type="match status" value="1"/>
</dbReference>
<evidence type="ECO:0000256" key="3">
    <source>
        <dbReference type="RuleBase" id="RU003718"/>
    </source>
</evidence>
<keyword evidence="3" id="KW-0328">Glycosyltransferase</keyword>
<dbReference type="PANTHER" id="PTHR48047:SF182">
    <property type="entry name" value="GLYCOSYLTRANSFERASE"/>
    <property type="match status" value="1"/>
</dbReference>
<proteinExistence type="inferred from homology"/>
<organism evidence="4 5">
    <name type="scientific">Rhynchospora breviuscula</name>
    <dbReference type="NCBI Taxonomy" id="2022672"/>
    <lineage>
        <taxon>Eukaryota</taxon>
        <taxon>Viridiplantae</taxon>
        <taxon>Streptophyta</taxon>
        <taxon>Embryophyta</taxon>
        <taxon>Tracheophyta</taxon>
        <taxon>Spermatophyta</taxon>
        <taxon>Magnoliopsida</taxon>
        <taxon>Liliopsida</taxon>
        <taxon>Poales</taxon>
        <taxon>Cyperaceae</taxon>
        <taxon>Cyperoideae</taxon>
        <taxon>Rhynchosporeae</taxon>
        <taxon>Rhynchospora</taxon>
    </lineage>
</organism>
<dbReference type="EMBL" id="JAMQYH010000002">
    <property type="protein sequence ID" value="KAJ1696114.1"/>
    <property type="molecule type" value="Genomic_DNA"/>
</dbReference>
<dbReference type="Gene3D" id="3.40.50.2000">
    <property type="entry name" value="Glycogen Phosphorylase B"/>
    <property type="match status" value="1"/>
</dbReference>
<dbReference type="InterPro" id="IPR035595">
    <property type="entry name" value="UDP_glycos_trans_CS"/>
</dbReference>